<comment type="caution">
    <text evidence="2">The sequence shown here is derived from an EMBL/GenBank/DDBJ whole genome shotgun (WGS) entry which is preliminary data.</text>
</comment>
<accession>A0AAV8ZAE5</accession>
<sequence length="72" mass="8441">MFNIAIEYFFGGSFYDGLRIGQPDEYDLDLLLSLPKLVEPTITTSDIPGYVHLQFKEYIKFLKEIKMAVRYK</sequence>
<reference evidence="2" key="1">
    <citation type="journal article" date="2023" name="Insect Mol. Biol.">
        <title>Genome sequencing provides insights into the evolution of gene families encoding plant cell wall-degrading enzymes in longhorned beetles.</title>
        <authorList>
            <person name="Shin N.R."/>
            <person name="Okamura Y."/>
            <person name="Kirsch R."/>
            <person name="Pauchet Y."/>
        </authorList>
    </citation>
    <scope>NUCLEOTIDE SEQUENCE</scope>
    <source>
        <strain evidence="2">RBIC_L_NR</strain>
    </source>
</reference>
<feature type="domain" description="Mab-21-like nucleotidyltransferase" evidence="1">
    <location>
        <begin position="14"/>
        <end position="57"/>
    </location>
</feature>
<proteinExistence type="predicted"/>
<evidence type="ECO:0000259" key="1">
    <source>
        <dbReference type="Pfam" id="PF03281"/>
    </source>
</evidence>
<dbReference type="Proteomes" id="UP001162156">
    <property type="component" value="Unassembled WGS sequence"/>
</dbReference>
<dbReference type="InterPro" id="IPR046903">
    <property type="entry name" value="Mab-21-like_nuc_Trfase"/>
</dbReference>
<dbReference type="Gene3D" id="3.30.460.90">
    <property type="match status" value="1"/>
</dbReference>
<evidence type="ECO:0000313" key="2">
    <source>
        <dbReference type="EMBL" id="KAJ8961316.1"/>
    </source>
</evidence>
<evidence type="ECO:0000313" key="3">
    <source>
        <dbReference type="Proteomes" id="UP001162156"/>
    </source>
</evidence>
<organism evidence="2 3">
    <name type="scientific">Rhamnusium bicolor</name>
    <dbReference type="NCBI Taxonomy" id="1586634"/>
    <lineage>
        <taxon>Eukaryota</taxon>
        <taxon>Metazoa</taxon>
        <taxon>Ecdysozoa</taxon>
        <taxon>Arthropoda</taxon>
        <taxon>Hexapoda</taxon>
        <taxon>Insecta</taxon>
        <taxon>Pterygota</taxon>
        <taxon>Neoptera</taxon>
        <taxon>Endopterygota</taxon>
        <taxon>Coleoptera</taxon>
        <taxon>Polyphaga</taxon>
        <taxon>Cucujiformia</taxon>
        <taxon>Chrysomeloidea</taxon>
        <taxon>Cerambycidae</taxon>
        <taxon>Lepturinae</taxon>
        <taxon>Rhagiini</taxon>
        <taxon>Rhamnusium</taxon>
    </lineage>
</organism>
<protein>
    <recommendedName>
        <fullName evidence="1">Mab-21-like nucleotidyltransferase domain-containing protein</fullName>
    </recommendedName>
</protein>
<dbReference type="EMBL" id="JANEYF010001620">
    <property type="protein sequence ID" value="KAJ8961316.1"/>
    <property type="molecule type" value="Genomic_DNA"/>
</dbReference>
<gene>
    <name evidence="2" type="ORF">NQ314_005965</name>
</gene>
<name>A0AAV8ZAE5_9CUCU</name>
<keyword evidence="3" id="KW-1185">Reference proteome</keyword>
<dbReference type="AlphaFoldDB" id="A0AAV8ZAE5"/>
<dbReference type="Pfam" id="PF03281">
    <property type="entry name" value="Mab-21"/>
    <property type="match status" value="1"/>
</dbReference>